<reference evidence="1 2" key="1">
    <citation type="journal article" date="2009" name="Appl. Environ. Microbiol.">
        <title>Three genomes from the phylum Acidobacteria provide insight into the lifestyles of these microorganisms in soils.</title>
        <authorList>
            <person name="Ward N.L."/>
            <person name="Challacombe J.F."/>
            <person name="Janssen P.H."/>
            <person name="Henrissat B."/>
            <person name="Coutinho P.M."/>
            <person name="Wu M."/>
            <person name="Xie G."/>
            <person name="Haft D.H."/>
            <person name="Sait M."/>
            <person name="Badger J."/>
            <person name="Barabote R.D."/>
            <person name="Bradley B."/>
            <person name="Brettin T.S."/>
            <person name="Brinkac L.M."/>
            <person name="Bruce D."/>
            <person name="Creasy T."/>
            <person name="Daugherty S.C."/>
            <person name="Davidsen T.M."/>
            <person name="DeBoy R.T."/>
            <person name="Detter J.C."/>
            <person name="Dodson R.J."/>
            <person name="Durkin A.S."/>
            <person name="Ganapathy A."/>
            <person name="Gwinn-Giglio M."/>
            <person name="Han C.S."/>
            <person name="Khouri H."/>
            <person name="Kiss H."/>
            <person name="Kothari S.P."/>
            <person name="Madupu R."/>
            <person name="Nelson K.E."/>
            <person name="Nelson W.C."/>
            <person name="Paulsen I."/>
            <person name="Penn K."/>
            <person name="Ren Q."/>
            <person name="Rosovitz M.J."/>
            <person name="Selengut J.D."/>
            <person name="Shrivastava S."/>
            <person name="Sullivan S.A."/>
            <person name="Tapia R."/>
            <person name="Thompson L.S."/>
            <person name="Watkins K.L."/>
            <person name="Yang Q."/>
            <person name="Yu C."/>
            <person name="Zafar N."/>
            <person name="Zhou L."/>
            <person name="Kuske C.R."/>
        </authorList>
    </citation>
    <scope>NUCLEOTIDE SEQUENCE [LARGE SCALE GENOMIC DNA]</scope>
    <source>
        <strain evidence="1 2">Ellin345</strain>
    </source>
</reference>
<protein>
    <submittedName>
        <fullName evidence="1">Uncharacterized protein</fullName>
    </submittedName>
</protein>
<name>Q1ISE4_KORVE</name>
<proteinExistence type="predicted"/>
<dbReference type="EMBL" id="CP000360">
    <property type="protein sequence ID" value="ABF40206.1"/>
    <property type="molecule type" value="Genomic_DNA"/>
</dbReference>
<dbReference type="HOGENOM" id="CLU_1376572_0_0_0"/>
<sequence length="198" mass="22985">MADPLYLSLWFPSFSPEEMMTRSAAVMREFPFSPVRPGITYLSVHPIAWTEPTVLERRFDQGISPEEAVDLMQDFLHDDYAFVFEAFWDLWAPQEDPAEPWTQRPIAVRFVLHGKQFEEGIYTDRGHLEIDFGLDTPFLHDELDLTPFMADRVKFNVAKLIDYSQKLEQNTALSGRLLWSESEENLAQKLIAKLQTAQ</sequence>
<dbReference type="KEGG" id="aba:Acid345_1203"/>
<dbReference type="eggNOG" id="ENOG502Z8Z6">
    <property type="taxonomic scope" value="Bacteria"/>
</dbReference>
<gene>
    <name evidence="1" type="ordered locus">Acid345_1203</name>
</gene>
<evidence type="ECO:0000313" key="2">
    <source>
        <dbReference type="Proteomes" id="UP000002432"/>
    </source>
</evidence>
<dbReference type="RefSeq" id="WP_011522008.1">
    <property type="nucleotide sequence ID" value="NC_008009.1"/>
</dbReference>
<organism evidence="1 2">
    <name type="scientific">Koribacter versatilis (strain Ellin345)</name>
    <dbReference type="NCBI Taxonomy" id="204669"/>
    <lineage>
        <taxon>Bacteria</taxon>
        <taxon>Pseudomonadati</taxon>
        <taxon>Acidobacteriota</taxon>
        <taxon>Terriglobia</taxon>
        <taxon>Terriglobales</taxon>
        <taxon>Candidatus Korobacteraceae</taxon>
        <taxon>Candidatus Korobacter</taxon>
    </lineage>
</organism>
<evidence type="ECO:0000313" key="1">
    <source>
        <dbReference type="EMBL" id="ABF40206.1"/>
    </source>
</evidence>
<dbReference type="EnsemblBacteria" id="ABF40206">
    <property type="protein sequence ID" value="ABF40206"/>
    <property type="gene ID" value="Acid345_1203"/>
</dbReference>
<accession>Q1ISE4</accession>
<dbReference type="OrthoDB" id="114578at2"/>
<keyword evidence="2" id="KW-1185">Reference proteome</keyword>
<dbReference type="STRING" id="204669.Acid345_1203"/>
<dbReference type="AlphaFoldDB" id="Q1ISE4"/>
<dbReference type="Proteomes" id="UP000002432">
    <property type="component" value="Chromosome"/>
</dbReference>